<dbReference type="AlphaFoldDB" id="A0A975CH11"/>
<accession>A0A975CH11</accession>
<keyword evidence="1" id="KW-1133">Transmembrane helix</keyword>
<keyword evidence="2" id="KW-0732">Signal</keyword>
<keyword evidence="1" id="KW-0472">Membrane</keyword>
<keyword evidence="4" id="KW-1185">Reference proteome</keyword>
<protein>
    <recommendedName>
        <fullName evidence="5">PEP-CTERM sorting domain-containing protein</fullName>
    </recommendedName>
</protein>
<evidence type="ECO:0000313" key="4">
    <source>
        <dbReference type="Proteomes" id="UP000663903"/>
    </source>
</evidence>
<evidence type="ECO:0000256" key="1">
    <source>
        <dbReference type="SAM" id="Phobius"/>
    </source>
</evidence>
<gene>
    <name evidence="3" type="ORF">J1M35_01500</name>
</gene>
<sequence length="340" mass="34295">MLLKSLRMAALIAGTTLVSPVVLAQAVLQSGDVRLGVRADGALNVADPAALDPGYGATGITFVPSGRDALTPGCWCEAWGVADQVSSRFGSAGAETGTQNIVVESFTSTATTATSVTRVVDGTGALFRVTHAFAPASAALYRVNVTIENISGAPATVLYRRAMDWDVYPQRFSEMSTINMGSSPKIVFASDDGFANGNPLSGPSSLSFTGNATDNGPADHGALFDFNFGSVAPGAKVTFSIFYGAAANELAAMAALSAIGAEAYSLGKPNPDAPGAAADGSPNTYIFAFAGIGGAPIAGGNVEAVPVNAPIALGLLSAAISMAGLLGTRRKRRPGGRGSL</sequence>
<dbReference type="Proteomes" id="UP000663903">
    <property type="component" value="Chromosome"/>
</dbReference>
<evidence type="ECO:0000313" key="3">
    <source>
        <dbReference type="EMBL" id="QTD45627.1"/>
    </source>
</evidence>
<keyword evidence="1" id="KW-0812">Transmembrane</keyword>
<reference evidence="3" key="1">
    <citation type="submission" date="2021-03" db="EMBL/GenBank/DDBJ databases">
        <title>Ottowia sp. 27C isolated from the cloaca of a Giant Asian pond turtle (Heosemys grandis).</title>
        <authorList>
            <person name="Spergser J."/>
            <person name="Busse H.-J."/>
        </authorList>
    </citation>
    <scope>NUCLEOTIDE SEQUENCE</scope>
    <source>
        <strain evidence="3">27C</strain>
    </source>
</reference>
<organism evidence="3 4">
    <name type="scientific">Ottowia testudinis</name>
    <dbReference type="NCBI Taxonomy" id="2816950"/>
    <lineage>
        <taxon>Bacteria</taxon>
        <taxon>Pseudomonadati</taxon>
        <taxon>Pseudomonadota</taxon>
        <taxon>Betaproteobacteria</taxon>
        <taxon>Burkholderiales</taxon>
        <taxon>Comamonadaceae</taxon>
        <taxon>Ottowia</taxon>
    </lineage>
</organism>
<dbReference type="KEGG" id="otd:J1M35_01500"/>
<feature type="chain" id="PRO_5037424151" description="PEP-CTERM sorting domain-containing protein" evidence="2">
    <location>
        <begin position="25"/>
        <end position="340"/>
    </location>
</feature>
<evidence type="ECO:0008006" key="5">
    <source>
        <dbReference type="Google" id="ProtNLM"/>
    </source>
</evidence>
<feature type="transmembrane region" description="Helical" evidence="1">
    <location>
        <begin position="309"/>
        <end position="327"/>
    </location>
</feature>
<name>A0A975CH11_9BURK</name>
<dbReference type="RefSeq" id="WP_208009375.1">
    <property type="nucleotide sequence ID" value="NZ_CP071796.1"/>
</dbReference>
<feature type="signal peptide" evidence="2">
    <location>
        <begin position="1"/>
        <end position="24"/>
    </location>
</feature>
<dbReference type="EMBL" id="CP071796">
    <property type="protein sequence ID" value="QTD45627.1"/>
    <property type="molecule type" value="Genomic_DNA"/>
</dbReference>
<evidence type="ECO:0000256" key="2">
    <source>
        <dbReference type="SAM" id="SignalP"/>
    </source>
</evidence>
<proteinExistence type="predicted"/>